<dbReference type="Proteomes" id="UP000887567">
    <property type="component" value="Unplaced"/>
</dbReference>
<feature type="domain" description="EF-hand" evidence="3">
    <location>
        <begin position="194"/>
        <end position="229"/>
    </location>
</feature>
<reference evidence="4" key="1">
    <citation type="submission" date="2022-11" db="UniProtKB">
        <authorList>
            <consortium name="EnsemblMetazoa"/>
        </authorList>
    </citation>
    <scope>IDENTIFICATION</scope>
</reference>
<feature type="domain" description="EF-hand" evidence="3">
    <location>
        <begin position="29"/>
        <end position="64"/>
    </location>
</feature>
<dbReference type="AlphaFoldDB" id="A0A913Y605"/>
<protein>
    <recommendedName>
        <fullName evidence="3">EF-hand domain-containing protein</fullName>
    </recommendedName>
</protein>
<feature type="domain" description="EF-hand" evidence="3">
    <location>
        <begin position="65"/>
        <end position="100"/>
    </location>
</feature>
<sequence length="299" mass="33383">MTSDDEDFYFHDYSVQPVVAKEAFKLTEEHIKEFTKAFNDFDMDGDGQLSTEELGVIMRSIGHNPSPKELQDMIASGDKDGNGFIDLPEFLELMAKKSEEDSSEQDLREAFSLFDKDGNGVINGEELRFVLAGMGCIITDESIEEMIKEADIDGDGCINFEEFTKAFNDFDVNGDGLLSAAELGTIMRSVGHNPTPKELQDMIASADLDGNGFIDLPEFIKMMSKKNEEDSTEQHLRDAFSLFDKDENGLISGDELKFVLDGMGCNITDDSIEDMIKEADIDGDGCINFEEFLRLMNRN</sequence>
<dbReference type="InterPro" id="IPR018247">
    <property type="entry name" value="EF_Hand_1_Ca_BS"/>
</dbReference>
<keyword evidence="5" id="KW-1185">Reference proteome</keyword>
<dbReference type="GeneID" id="110252839"/>
<evidence type="ECO:0000256" key="2">
    <source>
        <dbReference type="ARBA" id="ARBA00022837"/>
    </source>
</evidence>
<dbReference type="GO" id="GO:0005509">
    <property type="term" value="F:calcium ion binding"/>
    <property type="evidence" value="ECO:0007669"/>
    <property type="project" value="InterPro"/>
</dbReference>
<dbReference type="Pfam" id="PF13499">
    <property type="entry name" value="EF-hand_7"/>
    <property type="match status" value="3"/>
</dbReference>
<evidence type="ECO:0000313" key="5">
    <source>
        <dbReference type="Proteomes" id="UP000887567"/>
    </source>
</evidence>
<evidence type="ECO:0000313" key="4">
    <source>
        <dbReference type="EnsemblMetazoa" id="XP_020915348.1"/>
    </source>
</evidence>
<dbReference type="EnsemblMetazoa" id="XM_021059689.2">
    <property type="protein sequence ID" value="XP_020915348.1"/>
    <property type="gene ID" value="LOC110252839"/>
</dbReference>
<feature type="domain" description="EF-hand" evidence="3">
    <location>
        <begin position="231"/>
        <end position="266"/>
    </location>
</feature>
<feature type="domain" description="EF-hand" evidence="3">
    <location>
        <begin position="267"/>
        <end position="299"/>
    </location>
</feature>
<organism evidence="4 5">
    <name type="scientific">Exaiptasia diaphana</name>
    <name type="common">Tropical sea anemone</name>
    <name type="synonym">Aiptasia pulchella</name>
    <dbReference type="NCBI Taxonomy" id="2652724"/>
    <lineage>
        <taxon>Eukaryota</taxon>
        <taxon>Metazoa</taxon>
        <taxon>Cnidaria</taxon>
        <taxon>Anthozoa</taxon>
        <taxon>Hexacorallia</taxon>
        <taxon>Actiniaria</taxon>
        <taxon>Aiptasiidae</taxon>
        <taxon>Exaiptasia</taxon>
    </lineage>
</organism>
<dbReference type="KEGG" id="epa:110252839"/>
<accession>A0A913Y605</accession>
<dbReference type="RefSeq" id="XP_020915348.1">
    <property type="nucleotide sequence ID" value="XM_021059689.2"/>
</dbReference>
<dbReference type="OrthoDB" id="26525at2759"/>
<dbReference type="InterPro" id="IPR002048">
    <property type="entry name" value="EF_hand_dom"/>
</dbReference>
<dbReference type="FunFam" id="1.10.238.10:FF:000001">
    <property type="entry name" value="Calmodulin 1"/>
    <property type="match status" value="1"/>
</dbReference>
<name>A0A913Y605_EXADI</name>
<dbReference type="PROSITE" id="PS50222">
    <property type="entry name" value="EF_HAND_2"/>
    <property type="match status" value="7"/>
</dbReference>
<dbReference type="CDD" id="cd00051">
    <property type="entry name" value="EFh"/>
    <property type="match status" value="2"/>
</dbReference>
<dbReference type="FunFam" id="1.10.238.10:FF:000178">
    <property type="entry name" value="Calmodulin-2 A"/>
    <property type="match status" value="1"/>
</dbReference>
<dbReference type="Gene3D" id="1.10.238.10">
    <property type="entry name" value="EF-hand"/>
    <property type="match status" value="4"/>
</dbReference>
<dbReference type="SUPFAM" id="SSF47473">
    <property type="entry name" value="EF-hand"/>
    <property type="match status" value="2"/>
</dbReference>
<dbReference type="GO" id="GO:0016460">
    <property type="term" value="C:myosin II complex"/>
    <property type="evidence" value="ECO:0007669"/>
    <property type="project" value="TreeGrafter"/>
</dbReference>
<dbReference type="PANTHER" id="PTHR23048">
    <property type="entry name" value="MYOSIN LIGHT CHAIN 1, 3"/>
    <property type="match status" value="1"/>
</dbReference>
<evidence type="ECO:0000256" key="1">
    <source>
        <dbReference type="ARBA" id="ARBA00022737"/>
    </source>
</evidence>
<dbReference type="SMART" id="SM00054">
    <property type="entry name" value="EFh"/>
    <property type="match status" value="8"/>
</dbReference>
<evidence type="ECO:0000259" key="3">
    <source>
        <dbReference type="PROSITE" id="PS50222"/>
    </source>
</evidence>
<dbReference type="InterPro" id="IPR050230">
    <property type="entry name" value="CALM/Myosin/TropC-like"/>
</dbReference>
<feature type="domain" description="EF-hand" evidence="3">
    <location>
        <begin position="138"/>
        <end position="173"/>
    </location>
</feature>
<proteinExistence type="predicted"/>
<dbReference type="PANTHER" id="PTHR23048:SF0">
    <property type="entry name" value="CALMODULIN LIKE 3"/>
    <property type="match status" value="1"/>
</dbReference>
<dbReference type="InterPro" id="IPR011992">
    <property type="entry name" value="EF-hand-dom_pair"/>
</dbReference>
<keyword evidence="1" id="KW-0677">Repeat</keyword>
<feature type="domain" description="EF-hand" evidence="3">
    <location>
        <begin position="102"/>
        <end position="137"/>
    </location>
</feature>
<keyword evidence="2" id="KW-0106">Calcium</keyword>
<dbReference type="OMA" id="KYLGSRW"/>
<dbReference type="Pfam" id="PF00036">
    <property type="entry name" value="EF-hand_1"/>
    <property type="match status" value="1"/>
</dbReference>
<dbReference type="PROSITE" id="PS00018">
    <property type="entry name" value="EF_HAND_1"/>
    <property type="match status" value="7"/>
</dbReference>